<dbReference type="OrthoDB" id="7619358at2"/>
<reference evidence="11 12" key="1">
    <citation type="submission" date="2017-07" db="EMBL/GenBank/DDBJ databases">
        <authorList>
            <person name="Sun Z.S."/>
            <person name="Albrecht U."/>
            <person name="Echele G."/>
            <person name="Lee C.C."/>
        </authorList>
    </citation>
    <scope>NUCLEOTIDE SEQUENCE [LARGE SCALE GENOMIC DNA]</scope>
    <source>
        <strain evidence="11 12">CGMCC 1.12710</strain>
    </source>
</reference>
<dbReference type="EMBL" id="FZQA01000001">
    <property type="protein sequence ID" value="SNT68353.1"/>
    <property type="molecule type" value="Genomic_DNA"/>
</dbReference>
<dbReference type="PANTHER" id="PTHR35091">
    <property type="entry name" value="FLAGELLAR PROTEIN FLIL"/>
    <property type="match status" value="1"/>
</dbReference>
<organism evidence="11 12">
    <name type="scientific">Amphiplicatus metriothermophilus</name>
    <dbReference type="NCBI Taxonomy" id="1519374"/>
    <lineage>
        <taxon>Bacteria</taxon>
        <taxon>Pseudomonadati</taxon>
        <taxon>Pseudomonadota</taxon>
        <taxon>Alphaproteobacteria</taxon>
        <taxon>Parvularculales</taxon>
        <taxon>Parvularculaceae</taxon>
        <taxon>Amphiplicatus</taxon>
    </lineage>
</organism>
<keyword evidence="4" id="KW-1003">Cell membrane</keyword>
<evidence type="ECO:0000256" key="2">
    <source>
        <dbReference type="ARBA" id="ARBA00004162"/>
    </source>
</evidence>
<dbReference type="Pfam" id="PF03748">
    <property type="entry name" value="FliL"/>
    <property type="match status" value="1"/>
</dbReference>
<evidence type="ECO:0000313" key="11">
    <source>
        <dbReference type="EMBL" id="SNT68353.1"/>
    </source>
</evidence>
<evidence type="ECO:0000256" key="5">
    <source>
        <dbReference type="ARBA" id="ARBA00022500"/>
    </source>
</evidence>
<keyword evidence="8 10" id="KW-1133">Transmembrane helix</keyword>
<dbReference type="RefSeq" id="WP_089411302.1">
    <property type="nucleotide sequence ID" value="NZ_FZQA01000001.1"/>
</dbReference>
<keyword evidence="5 10" id="KW-0145">Chemotaxis</keyword>
<dbReference type="AlphaFoldDB" id="A0A239PLW9"/>
<evidence type="ECO:0000256" key="1">
    <source>
        <dbReference type="ARBA" id="ARBA00002254"/>
    </source>
</evidence>
<keyword evidence="6 10" id="KW-0812">Transmembrane</keyword>
<keyword evidence="9 10" id="KW-0472">Membrane</keyword>
<dbReference type="GO" id="GO:0006935">
    <property type="term" value="P:chemotaxis"/>
    <property type="evidence" value="ECO:0007669"/>
    <property type="project" value="UniProtKB-KW"/>
</dbReference>
<accession>A0A239PLW9</accession>
<comment type="similarity">
    <text evidence="3 10">Belongs to the FliL family.</text>
</comment>
<sequence>MSEDAEQPNEEIEAVEDKPAKKGLPLKPILFSVGGALILGGAAAGASYFMAPMLTKCPAPAPAKAAHAPEPKDLVFVAVEPMVISLGPEARSKYLKISISIETTKPHEKRLQELTPRIRDVLNAYLRSVDESDLERPANMARLRAQMLRRLQLVAPAGSVNNVLITDFVLT</sequence>
<protein>
    <recommendedName>
        <fullName evidence="10">Flagellar protein FliL</fullName>
    </recommendedName>
</protein>
<evidence type="ECO:0000256" key="8">
    <source>
        <dbReference type="ARBA" id="ARBA00022989"/>
    </source>
</evidence>
<dbReference type="GO" id="GO:0005886">
    <property type="term" value="C:plasma membrane"/>
    <property type="evidence" value="ECO:0007669"/>
    <property type="project" value="UniProtKB-SubCell"/>
</dbReference>
<feature type="transmembrane region" description="Helical" evidence="10">
    <location>
        <begin position="29"/>
        <end position="51"/>
    </location>
</feature>
<keyword evidence="7 10" id="KW-0283">Flagellar rotation</keyword>
<evidence type="ECO:0000313" key="12">
    <source>
        <dbReference type="Proteomes" id="UP000198346"/>
    </source>
</evidence>
<comment type="subcellular location">
    <subcellularLocation>
        <location evidence="10">Cell inner membrane</location>
    </subcellularLocation>
    <subcellularLocation>
        <location evidence="2">Cell membrane</location>
        <topology evidence="2">Single-pass membrane protein</topology>
    </subcellularLocation>
</comment>
<keyword evidence="11" id="KW-0969">Cilium</keyword>
<evidence type="ECO:0000256" key="6">
    <source>
        <dbReference type="ARBA" id="ARBA00022692"/>
    </source>
</evidence>
<keyword evidence="11" id="KW-0966">Cell projection</keyword>
<keyword evidence="11" id="KW-0282">Flagellum</keyword>
<evidence type="ECO:0000256" key="7">
    <source>
        <dbReference type="ARBA" id="ARBA00022779"/>
    </source>
</evidence>
<evidence type="ECO:0000256" key="3">
    <source>
        <dbReference type="ARBA" id="ARBA00008281"/>
    </source>
</evidence>
<dbReference type="InterPro" id="IPR005503">
    <property type="entry name" value="FliL"/>
</dbReference>
<comment type="function">
    <text evidence="1 10">Controls the rotational direction of flagella during chemotaxis.</text>
</comment>
<dbReference type="GO" id="GO:0071978">
    <property type="term" value="P:bacterial-type flagellum-dependent swarming motility"/>
    <property type="evidence" value="ECO:0007669"/>
    <property type="project" value="TreeGrafter"/>
</dbReference>
<evidence type="ECO:0000256" key="4">
    <source>
        <dbReference type="ARBA" id="ARBA00022475"/>
    </source>
</evidence>
<dbReference type="Proteomes" id="UP000198346">
    <property type="component" value="Unassembled WGS sequence"/>
</dbReference>
<dbReference type="GO" id="GO:0009425">
    <property type="term" value="C:bacterial-type flagellum basal body"/>
    <property type="evidence" value="ECO:0007669"/>
    <property type="project" value="InterPro"/>
</dbReference>
<gene>
    <name evidence="11" type="ORF">SAMN06297382_0855</name>
</gene>
<keyword evidence="12" id="KW-1185">Reference proteome</keyword>
<proteinExistence type="inferred from homology"/>
<name>A0A239PLW9_9PROT</name>
<keyword evidence="10" id="KW-0997">Cell inner membrane</keyword>
<evidence type="ECO:0000256" key="10">
    <source>
        <dbReference type="RuleBase" id="RU364125"/>
    </source>
</evidence>
<dbReference type="PANTHER" id="PTHR35091:SF2">
    <property type="entry name" value="FLAGELLAR PROTEIN FLIL"/>
    <property type="match status" value="1"/>
</dbReference>
<evidence type="ECO:0000256" key="9">
    <source>
        <dbReference type="ARBA" id="ARBA00023136"/>
    </source>
</evidence>